<feature type="domain" description="Peptidase M20 dimerisation" evidence="3">
    <location>
        <begin position="180"/>
        <end position="271"/>
    </location>
</feature>
<dbReference type="Pfam" id="PF01546">
    <property type="entry name" value="Peptidase_M20"/>
    <property type="match status" value="1"/>
</dbReference>
<dbReference type="Pfam" id="PF07687">
    <property type="entry name" value="M20_dimer"/>
    <property type="match status" value="1"/>
</dbReference>
<proteinExistence type="inferred from homology"/>
<dbReference type="PIRSF" id="PIRSF037226">
    <property type="entry name" value="Amidohydrolase_ACY1L2_prd"/>
    <property type="match status" value="1"/>
</dbReference>
<dbReference type="InterPro" id="IPR002933">
    <property type="entry name" value="Peptidase_M20"/>
</dbReference>
<dbReference type="GO" id="GO:0005737">
    <property type="term" value="C:cytoplasm"/>
    <property type="evidence" value="ECO:0007669"/>
    <property type="project" value="TreeGrafter"/>
</dbReference>
<dbReference type="Gene3D" id="3.30.70.360">
    <property type="match status" value="1"/>
</dbReference>
<sequence>MSTTGNLEAAREAVLAAIDAERDNLIALSKFIHANPEVALQEVKSSAACADFLAERGFSVERGVADLPTAFHASKGDGRPHVGYLSEYDALPGVGHGCGHNLIAIAGIGAGIGLAAALPHVGGRVSVFGTPAEEAIGGKVIMARAGVFSGLDAAMGAHPGTSEAAVPYLEGSGQALACQGVRIAFHGKAAHAAADPHNGINALNALIETFNGINALRQHIKDEARIHGIITQGGQAPNVVPDYAEGSFLVRASTRAYMQELVDKVRAIAEGAASMTGARLTFERSEEPYYDMITNYPLARRIKKHLDDLGLQLPDPKVEPGKGSTDWGNVSYEVPSVETSYPIVDRVITWHSKEVVEAADSELGYANTLTVAKALALAGLDVLTDAALRAEIGLAFERERAARA</sequence>
<dbReference type="NCBIfam" id="TIGR01891">
    <property type="entry name" value="amidohydrolases"/>
    <property type="match status" value="1"/>
</dbReference>
<dbReference type="SUPFAM" id="SSF53187">
    <property type="entry name" value="Zn-dependent exopeptidases"/>
    <property type="match status" value="1"/>
</dbReference>
<dbReference type="Proteomes" id="UP000002027">
    <property type="component" value="Chromosome 1"/>
</dbReference>
<dbReference type="InterPro" id="IPR036264">
    <property type="entry name" value="Bact_exopeptidase_dim_dom"/>
</dbReference>
<dbReference type="FunFam" id="3.30.70.360:FF:000004">
    <property type="entry name" value="Peptidase M20 domain-containing protein 2"/>
    <property type="match status" value="1"/>
</dbReference>
<dbReference type="GO" id="GO:0016805">
    <property type="term" value="F:dipeptidase activity"/>
    <property type="evidence" value="ECO:0007669"/>
    <property type="project" value="InterPro"/>
</dbReference>
<dbReference type="GO" id="GO:0046657">
    <property type="term" value="P:folic acid catabolic process"/>
    <property type="evidence" value="ECO:0007669"/>
    <property type="project" value="TreeGrafter"/>
</dbReference>
<dbReference type="KEGG" id="sti:Sthe_0830"/>
<accession>D1C200</accession>
<dbReference type="GO" id="GO:0071713">
    <property type="term" value="F:para-aminobenzoyl-glutamate hydrolase activity"/>
    <property type="evidence" value="ECO:0007669"/>
    <property type="project" value="TreeGrafter"/>
</dbReference>
<dbReference type="InterPro" id="IPR011650">
    <property type="entry name" value="Peptidase_M20_dimer"/>
</dbReference>
<dbReference type="CDD" id="cd03887">
    <property type="entry name" value="M20_Acy1L2"/>
    <property type="match status" value="1"/>
</dbReference>
<dbReference type="InterPro" id="IPR052030">
    <property type="entry name" value="Peptidase_M20/M20A_hydrolases"/>
</dbReference>
<dbReference type="PANTHER" id="PTHR30575:SF0">
    <property type="entry name" value="XAA-ARG DIPEPTIDASE"/>
    <property type="match status" value="1"/>
</dbReference>
<dbReference type="SUPFAM" id="SSF55031">
    <property type="entry name" value="Bacterial exopeptidase dimerisation domain"/>
    <property type="match status" value="1"/>
</dbReference>
<reference evidence="4 5" key="2">
    <citation type="journal article" date="2010" name="Stand. Genomic Sci.">
        <title>Complete genome sequence of Desulfohalobium retbaense type strain (HR(100)).</title>
        <authorList>
            <person name="Spring S."/>
            <person name="Nolan M."/>
            <person name="Lapidus A."/>
            <person name="Glavina Del Rio T."/>
            <person name="Copeland A."/>
            <person name="Tice H."/>
            <person name="Cheng J.F."/>
            <person name="Lucas S."/>
            <person name="Land M."/>
            <person name="Chen F."/>
            <person name="Bruce D."/>
            <person name="Goodwin L."/>
            <person name="Pitluck S."/>
            <person name="Ivanova N."/>
            <person name="Mavromatis K."/>
            <person name="Mikhailova N."/>
            <person name="Pati A."/>
            <person name="Chen A."/>
            <person name="Palaniappan K."/>
            <person name="Hauser L."/>
            <person name="Chang Y.J."/>
            <person name="Jeffries C.D."/>
            <person name="Munk C."/>
            <person name="Kiss H."/>
            <person name="Chain P."/>
            <person name="Han C."/>
            <person name="Brettin T."/>
            <person name="Detter J.C."/>
            <person name="Schuler E."/>
            <person name="Goker M."/>
            <person name="Rohde M."/>
            <person name="Bristow J."/>
            <person name="Eisen J.A."/>
            <person name="Markowitz V."/>
            <person name="Hugenholtz P."/>
            <person name="Kyrpides N.C."/>
            <person name="Klenk H.P."/>
        </authorList>
    </citation>
    <scope>NUCLEOTIDE SEQUENCE [LARGE SCALE GENOMIC DNA]</scope>
    <source>
        <strain evidence="5">ATCC 49802 / DSM 20745 / S 6022</strain>
    </source>
</reference>
<dbReference type="Gene3D" id="3.40.630.10">
    <property type="entry name" value="Zn peptidases"/>
    <property type="match status" value="1"/>
</dbReference>
<dbReference type="EMBL" id="CP001823">
    <property type="protein sequence ID" value="ACZ38267.1"/>
    <property type="molecule type" value="Genomic_DNA"/>
</dbReference>
<evidence type="ECO:0000313" key="5">
    <source>
        <dbReference type="Proteomes" id="UP000002027"/>
    </source>
</evidence>
<comment type="similarity">
    <text evidence="2">Belongs to the peptidase M20A family.</text>
</comment>
<organism evidence="4 5">
    <name type="scientific">Sphaerobacter thermophilus (strain ATCC 49802 / DSM 20745 / KCCM 41009 / NCIMB 13125 / S 6022)</name>
    <dbReference type="NCBI Taxonomy" id="479434"/>
    <lineage>
        <taxon>Bacteria</taxon>
        <taxon>Pseudomonadati</taxon>
        <taxon>Thermomicrobiota</taxon>
        <taxon>Thermomicrobia</taxon>
        <taxon>Sphaerobacterales</taxon>
        <taxon>Sphaerobacterineae</taxon>
        <taxon>Sphaerobacteraceae</taxon>
        <taxon>Sphaerobacter</taxon>
    </lineage>
</organism>
<dbReference type="HOGENOM" id="CLU_031812_1_0_0"/>
<evidence type="ECO:0000256" key="1">
    <source>
        <dbReference type="ARBA" id="ARBA00022801"/>
    </source>
</evidence>
<evidence type="ECO:0000313" key="4">
    <source>
        <dbReference type="EMBL" id="ACZ38267.1"/>
    </source>
</evidence>
<dbReference type="InterPro" id="IPR017144">
    <property type="entry name" value="Xaa-Arg_dipeptidase"/>
</dbReference>
<dbReference type="AlphaFoldDB" id="D1C200"/>
<name>D1C200_SPHTD</name>
<dbReference type="STRING" id="479434.Sthe_0830"/>
<dbReference type="InterPro" id="IPR017439">
    <property type="entry name" value="Amidohydrolase"/>
</dbReference>
<dbReference type="PANTHER" id="PTHR30575">
    <property type="entry name" value="PEPTIDASE M20"/>
    <property type="match status" value="1"/>
</dbReference>
<dbReference type="RefSeq" id="WP_012871314.1">
    <property type="nucleotide sequence ID" value="NC_013523.1"/>
</dbReference>
<reference evidence="5" key="1">
    <citation type="submission" date="2009-11" db="EMBL/GenBank/DDBJ databases">
        <title>The complete chromosome 1 of Sphaerobacter thermophilus DSM 20745.</title>
        <authorList>
            <person name="Lucas S."/>
            <person name="Copeland A."/>
            <person name="Lapidus A."/>
            <person name="Glavina del Rio T."/>
            <person name="Dalin E."/>
            <person name="Tice H."/>
            <person name="Bruce D."/>
            <person name="Goodwin L."/>
            <person name="Pitluck S."/>
            <person name="Kyrpides N."/>
            <person name="Mavromatis K."/>
            <person name="Ivanova N."/>
            <person name="Mikhailova N."/>
            <person name="LaButti K.M."/>
            <person name="Clum A."/>
            <person name="Sun H.I."/>
            <person name="Brettin T."/>
            <person name="Detter J.C."/>
            <person name="Han C."/>
            <person name="Larimer F."/>
            <person name="Land M."/>
            <person name="Hauser L."/>
            <person name="Markowitz V."/>
            <person name="Cheng J.F."/>
            <person name="Hugenholtz P."/>
            <person name="Woyke T."/>
            <person name="Wu D."/>
            <person name="Steenblock K."/>
            <person name="Schneider S."/>
            <person name="Pukall R."/>
            <person name="Goeker M."/>
            <person name="Klenk H.P."/>
            <person name="Eisen J.A."/>
        </authorList>
    </citation>
    <scope>NUCLEOTIDE SEQUENCE [LARGE SCALE GENOMIC DNA]</scope>
    <source>
        <strain evidence="5">ATCC 49802 / DSM 20745 / S 6022</strain>
    </source>
</reference>
<dbReference type="InParanoid" id="D1C200"/>
<dbReference type="eggNOG" id="COG1473">
    <property type="taxonomic scope" value="Bacteria"/>
</dbReference>
<evidence type="ECO:0000256" key="2">
    <source>
        <dbReference type="PIRNR" id="PIRNR037226"/>
    </source>
</evidence>
<keyword evidence="1 4" id="KW-0378">Hydrolase</keyword>
<evidence type="ECO:0000259" key="3">
    <source>
        <dbReference type="Pfam" id="PF07687"/>
    </source>
</evidence>
<gene>
    <name evidence="4" type="ordered locus">Sthe_0830</name>
</gene>
<keyword evidence="5" id="KW-1185">Reference proteome</keyword>
<protein>
    <recommendedName>
        <fullName evidence="2">Peptidase M20 domain-containing protein 2</fullName>
    </recommendedName>
</protein>